<protein>
    <submittedName>
        <fullName evidence="1">Uncharacterized protein</fullName>
    </submittedName>
</protein>
<dbReference type="RefSeq" id="WP_349242150.1">
    <property type="nucleotide sequence ID" value="NZ_JAVTTO010000004.1"/>
</dbReference>
<keyword evidence="2" id="KW-1185">Reference proteome</keyword>
<accession>A0ABU3LGR2</accession>
<sequence length="140" mass="15875">MDVKGKWTGYYQYGVGYNLPFFAERVKIDVTLVTDSLGNIQGTMTERHDSYAVPLESSIKGFIDFELISFIKSYDASPEIKEDYSGIEIGKGSLNVDYSGLVDQKNGALYGEWVIEEKFVNNDGQNDIEFFTGIWMLKRP</sequence>
<dbReference type="Proteomes" id="UP001257277">
    <property type="component" value="Unassembled WGS sequence"/>
</dbReference>
<organism evidence="1 2">
    <name type="scientific">Asprobacillus argus</name>
    <dbReference type="NCBI Taxonomy" id="3076534"/>
    <lineage>
        <taxon>Bacteria</taxon>
        <taxon>Pseudomonadati</taxon>
        <taxon>Bacteroidota</taxon>
        <taxon>Flavobacteriia</taxon>
        <taxon>Flavobacteriales</taxon>
        <taxon>Flavobacteriaceae</taxon>
        <taxon>Asprobacillus</taxon>
    </lineage>
</organism>
<evidence type="ECO:0000313" key="1">
    <source>
        <dbReference type="EMBL" id="MDT7832897.1"/>
    </source>
</evidence>
<name>A0ABU3LGR2_9FLAO</name>
<proteinExistence type="predicted"/>
<gene>
    <name evidence="1" type="ORF">RQM59_10935</name>
</gene>
<comment type="caution">
    <text evidence="1">The sequence shown here is derived from an EMBL/GenBank/DDBJ whole genome shotgun (WGS) entry which is preliminary data.</text>
</comment>
<dbReference type="EMBL" id="JAVTTO010000004">
    <property type="protein sequence ID" value="MDT7832897.1"/>
    <property type="molecule type" value="Genomic_DNA"/>
</dbReference>
<evidence type="ECO:0000313" key="2">
    <source>
        <dbReference type="Proteomes" id="UP001257277"/>
    </source>
</evidence>
<reference evidence="1 2" key="1">
    <citation type="submission" date="2023-09" db="EMBL/GenBank/DDBJ databases">
        <title>Novel taxa isolated from Blanes Bay.</title>
        <authorList>
            <person name="Rey-Velasco X."/>
            <person name="Lucena T."/>
        </authorList>
    </citation>
    <scope>NUCLEOTIDE SEQUENCE [LARGE SCALE GENOMIC DNA]</scope>
    <source>
        <strain evidence="1 2">S356</strain>
    </source>
</reference>